<feature type="transmembrane region" description="Helical" evidence="1">
    <location>
        <begin position="85"/>
        <end position="105"/>
    </location>
</feature>
<keyword evidence="1" id="KW-0472">Membrane</keyword>
<dbReference type="InterPro" id="IPR025067">
    <property type="entry name" value="DUF4079"/>
</dbReference>
<gene>
    <name evidence="2" type="ORF">HICCMSTLAB_LOCUS9875</name>
</gene>
<accession>A0A8J2HL44</accession>
<evidence type="ECO:0000256" key="1">
    <source>
        <dbReference type="SAM" id="Phobius"/>
    </source>
</evidence>
<proteinExistence type="predicted"/>
<dbReference type="OrthoDB" id="6349206at2759"/>
<keyword evidence="1" id="KW-1133">Transmembrane helix</keyword>
<feature type="transmembrane region" description="Helical" evidence="1">
    <location>
        <begin position="53"/>
        <end position="73"/>
    </location>
</feature>
<keyword evidence="1" id="KW-0812">Transmembrane</keyword>
<evidence type="ECO:0000313" key="3">
    <source>
        <dbReference type="Proteomes" id="UP000786811"/>
    </source>
</evidence>
<feature type="transmembrane region" description="Helical" evidence="1">
    <location>
        <begin position="21"/>
        <end position="41"/>
    </location>
</feature>
<dbReference type="Proteomes" id="UP000786811">
    <property type="component" value="Unassembled WGS sequence"/>
</dbReference>
<protein>
    <submittedName>
        <fullName evidence="2">Uncharacterized protein</fullName>
    </submittedName>
</protein>
<sequence length="193" mass="21565">MDNTAESTIESNDKGSWITFFAVKTFEFILLGSILGISFVFQSYEDAFPWPHLVSGIEIGYFIIISVLLLSGFCKVRAHRSMHGLFNFIGFALFVAAGVRIIYYYKIQYELAAESCAKVGFNLNSLTSAAIGLLKNDEGSKAYKSGLSINSTSEEETKKLKKLFMLGFTRGSMDIVEGLILLTDSFLVFKKYY</sequence>
<dbReference type="AlphaFoldDB" id="A0A8J2HL44"/>
<reference evidence="2" key="1">
    <citation type="submission" date="2021-04" db="EMBL/GenBank/DDBJ databases">
        <authorList>
            <person name="Chebbi M.A.C M."/>
        </authorList>
    </citation>
    <scope>NUCLEOTIDE SEQUENCE</scope>
</reference>
<dbReference type="Pfam" id="PF13301">
    <property type="entry name" value="DUF4079"/>
    <property type="match status" value="1"/>
</dbReference>
<name>A0A8J2HL44_COTCN</name>
<keyword evidence="3" id="KW-1185">Reference proteome</keyword>
<comment type="caution">
    <text evidence="2">The sequence shown here is derived from an EMBL/GenBank/DDBJ whole genome shotgun (WGS) entry which is preliminary data.</text>
</comment>
<organism evidence="2 3">
    <name type="scientific">Cotesia congregata</name>
    <name type="common">Parasitoid wasp</name>
    <name type="synonym">Apanteles congregatus</name>
    <dbReference type="NCBI Taxonomy" id="51543"/>
    <lineage>
        <taxon>Eukaryota</taxon>
        <taxon>Metazoa</taxon>
        <taxon>Ecdysozoa</taxon>
        <taxon>Arthropoda</taxon>
        <taxon>Hexapoda</taxon>
        <taxon>Insecta</taxon>
        <taxon>Pterygota</taxon>
        <taxon>Neoptera</taxon>
        <taxon>Endopterygota</taxon>
        <taxon>Hymenoptera</taxon>
        <taxon>Apocrita</taxon>
        <taxon>Ichneumonoidea</taxon>
        <taxon>Braconidae</taxon>
        <taxon>Microgastrinae</taxon>
        <taxon>Cotesia</taxon>
    </lineage>
</organism>
<dbReference type="EMBL" id="CAJNRD030001122">
    <property type="protein sequence ID" value="CAG5100802.1"/>
    <property type="molecule type" value="Genomic_DNA"/>
</dbReference>
<evidence type="ECO:0000313" key="2">
    <source>
        <dbReference type="EMBL" id="CAG5100802.1"/>
    </source>
</evidence>